<gene>
    <name evidence="2" type="ORF">SAMN05216553_105329</name>
</gene>
<dbReference type="RefSeq" id="WP_176946736.1">
    <property type="nucleotide sequence ID" value="NZ_FNCC01000005.1"/>
</dbReference>
<dbReference type="AlphaFoldDB" id="A0A1G7RGW1"/>
<accession>A0A1G7RGW1</accession>
<reference evidence="3" key="1">
    <citation type="submission" date="2016-10" db="EMBL/GenBank/DDBJ databases">
        <authorList>
            <person name="Varghese N."/>
            <person name="Submissions S."/>
        </authorList>
    </citation>
    <scope>NUCLEOTIDE SEQUENCE [LARGE SCALE GENOMIC DNA]</scope>
    <source>
        <strain evidence="3">CGMCC 4.3506</strain>
    </source>
</reference>
<feature type="region of interest" description="Disordered" evidence="1">
    <location>
        <begin position="1"/>
        <end position="52"/>
    </location>
</feature>
<evidence type="ECO:0000256" key="1">
    <source>
        <dbReference type="SAM" id="MobiDB-lite"/>
    </source>
</evidence>
<dbReference type="EMBL" id="FNCC01000005">
    <property type="protein sequence ID" value="SDG10017.1"/>
    <property type="molecule type" value="Genomic_DNA"/>
</dbReference>
<protein>
    <submittedName>
        <fullName evidence="2">Uncharacterized protein</fullName>
    </submittedName>
</protein>
<dbReference type="Proteomes" id="UP000199623">
    <property type="component" value="Unassembled WGS sequence"/>
</dbReference>
<keyword evidence="3" id="KW-1185">Reference proteome</keyword>
<evidence type="ECO:0000313" key="3">
    <source>
        <dbReference type="Proteomes" id="UP000199623"/>
    </source>
</evidence>
<sequence>MNPEAPDADVQEQRQEVVPEPAEPSGAAPLEANEADAYEQHQEVPLDEEDGV</sequence>
<proteinExistence type="predicted"/>
<evidence type="ECO:0000313" key="2">
    <source>
        <dbReference type="EMBL" id="SDG10017.1"/>
    </source>
</evidence>
<organism evidence="2 3">
    <name type="scientific">Lentzea fradiae</name>
    <dbReference type="NCBI Taxonomy" id="200378"/>
    <lineage>
        <taxon>Bacteria</taxon>
        <taxon>Bacillati</taxon>
        <taxon>Actinomycetota</taxon>
        <taxon>Actinomycetes</taxon>
        <taxon>Pseudonocardiales</taxon>
        <taxon>Pseudonocardiaceae</taxon>
        <taxon>Lentzea</taxon>
    </lineage>
</organism>
<name>A0A1G7RGW1_9PSEU</name>
<feature type="compositionally biased region" description="Acidic residues" evidence="1">
    <location>
        <begin position="1"/>
        <end position="10"/>
    </location>
</feature>